<name>A0AAN6MZR0_9PEZI</name>
<evidence type="ECO:0000256" key="1">
    <source>
        <dbReference type="ARBA" id="ARBA00004128"/>
    </source>
</evidence>
<reference evidence="10" key="1">
    <citation type="journal article" date="2023" name="Mol. Phylogenet. Evol.">
        <title>Genome-scale phylogeny and comparative genomics of the fungal order Sordariales.</title>
        <authorList>
            <person name="Hensen N."/>
            <person name="Bonometti L."/>
            <person name="Westerberg I."/>
            <person name="Brannstrom I.O."/>
            <person name="Guillou S."/>
            <person name="Cros-Aarteil S."/>
            <person name="Calhoun S."/>
            <person name="Haridas S."/>
            <person name="Kuo A."/>
            <person name="Mondo S."/>
            <person name="Pangilinan J."/>
            <person name="Riley R."/>
            <person name="LaButti K."/>
            <person name="Andreopoulos B."/>
            <person name="Lipzen A."/>
            <person name="Chen C."/>
            <person name="Yan M."/>
            <person name="Daum C."/>
            <person name="Ng V."/>
            <person name="Clum A."/>
            <person name="Steindorff A."/>
            <person name="Ohm R.A."/>
            <person name="Martin F."/>
            <person name="Silar P."/>
            <person name="Natvig D.O."/>
            <person name="Lalanne C."/>
            <person name="Gautier V."/>
            <person name="Ament-Velasquez S.L."/>
            <person name="Kruys A."/>
            <person name="Hutchinson M.I."/>
            <person name="Powell A.J."/>
            <person name="Barry K."/>
            <person name="Miller A.N."/>
            <person name="Grigoriev I.V."/>
            <person name="Debuchy R."/>
            <person name="Gladieux P."/>
            <person name="Hiltunen Thoren M."/>
            <person name="Johannesson H."/>
        </authorList>
    </citation>
    <scope>NUCLEOTIDE SEQUENCE [LARGE SCALE GENOMIC DNA]</scope>
    <source>
        <strain evidence="10">CBS 340.73</strain>
    </source>
</reference>
<keyword evidence="8" id="KW-0029">Amino-acid transport</keyword>
<dbReference type="Proteomes" id="UP001303473">
    <property type="component" value="Unassembled WGS sequence"/>
</dbReference>
<comment type="similarity">
    <text evidence="2 8">Belongs to the ATG22 family.</text>
</comment>
<evidence type="ECO:0000256" key="5">
    <source>
        <dbReference type="ARBA" id="ARBA00022989"/>
    </source>
</evidence>
<dbReference type="InterPro" id="IPR036259">
    <property type="entry name" value="MFS_trans_sf"/>
</dbReference>
<dbReference type="GO" id="GO:0006865">
    <property type="term" value="P:amino acid transport"/>
    <property type="evidence" value="ECO:0007669"/>
    <property type="project" value="UniProtKB-KW"/>
</dbReference>
<evidence type="ECO:0000256" key="3">
    <source>
        <dbReference type="ARBA" id="ARBA00022448"/>
    </source>
</evidence>
<evidence type="ECO:0000256" key="4">
    <source>
        <dbReference type="ARBA" id="ARBA00022692"/>
    </source>
</evidence>
<keyword evidence="6 8" id="KW-0072">Autophagy</keyword>
<proteinExistence type="inferred from homology"/>
<feature type="transmembrane region" description="Helical" evidence="8">
    <location>
        <begin position="106"/>
        <end position="128"/>
    </location>
</feature>
<gene>
    <name evidence="9" type="ORF">QBC46DRAFT_55522</name>
</gene>
<evidence type="ECO:0000313" key="10">
    <source>
        <dbReference type="Proteomes" id="UP001303473"/>
    </source>
</evidence>
<keyword evidence="5 8" id="KW-1133">Transmembrane helix</keyword>
<feature type="transmembrane region" description="Helical" evidence="8">
    <location>
        <begin position="169"/>
        <end position="190"/>
    </location>
</feature>
<dbReference type="GO" id="GO:0005774">
    <property type="term" value="C:vacuolar membrane"/>
    <property type="evidence" value="ECO:0007669"/>
    <property type="project" value="UniProtKB-SubCell"/>
</dbReference>
<dbReference type="EMBL" id="MU853934">
    <property type="protein sequence ID" value="KAK3935213.1"/>
    <property type="molecule type" value="Genomic_DNA"/>
</dbReference>
<dbReference type="PANTHER" id="PTHR23519">
    <property type="entry name" value="AUTOPHAGY-RELATED PROTEIN 22"/>
    <property type="match status" value="1"/>
</dbReference>
<dbReference type="GO" id="GO:0006914">
    <property type="term" value="P:autophagy"/>
    <property type="evidence" value="ECO:0007669"/>
    <property type="project" value="UniProtKB-KW"/>
</dbReference>
<evidence type="ECO:0000256" key="8">
    <source>
        <dbReference type="RuleBase" id="RU363073"/>
    </source>
</evidence>
<feature type="transmembrane region" description="Helical" evidence="8">
    <location>
        <begin position="325"/>
        <end position="348"/>
    </location>
</feature>
<feature type="transmembrane region" description="Helical" evidence="8">
    <location>
        <begin position="456"/>
        <end position="476"/>
    </location>
</feature>
<evidence type="ECO:0000256" key="7">
    <source>
        <dbReference type="ARBA" id="ARBA00023136"/>
    </source>
</evidence>
<feature type="transmembrane region" description="Helical" evidence="8">
    <location>
        <begin position="424"/>
        <end position="444"/>
    </location>
</feature>
<dbReference type="AlphaFoldDB" id="A0AAN6MZR0"/>
<evidence type="ECO:0000256" key="6">
    <source>
        <dbReference type="ARBA" id="ARBA00023006"/>
    </source>
</evidence>
<protein>
    <recommendedName>
        <fullName evidence="8">Autophagy-related protein</fullName>
    </recommendedName>
</protein>
<accession>A0AAN6MZR0</accession>
<keyword evidence="8" id="KW-0926">Vacuole</keyword>
<evidence type="ECO:0000256" key="2">
    <source>
        <dbReference type="ARBA" id="ARBA00006978"/>
    </source>
</evidence>
<comment type="caution">
    <text evidence="9">The sequence shown here is derived from an EMBL/GenBank/DDBJ whole genome shotgun (WGS) entry which is preliminary data.</text>
</comment>
<feature type="transmembrane region" description="Helical" evidence="8">
    <location>
        <begin position="233"/>
        <end position="253"/>
    </location>
</feature>
<feature type="transmembrane region" description="Helical" evidence="8">
    <location>
        <begin position="265"/>
        <end position="288"/>
    </location>
</feature>
<comment type="function">
    <text evidence="8">Vacuolar effluxer which mediate the efflux of amino acids resulting from autophagic degradation. The release of autophagic amino acids allows the maintenance of protein synthesis and viability during nitrogen starvation.</text>
</comment>
<evidence type="ECO:0000313" key="9">
    <source>
        <dbReference type="EMBL" id="KAK3935213.1"/>
    </source>
</evidence>
<dbReference type="InterPro" id="IPR050495">
    <property type="entry name" value="ATG22/LtaA_families"/>
</dbReference>
<sequence length="533" mass="58655">MDEKKAAEQEPPHPAFGRDPAVVILPEAPGYNEADPPATTKELYSYYAYYAGNNGIGSFQYSNLLFQNLIYQAGFNPNIQPLGSVGCDVDTTAPCHVWWNGGTKDYASVILIASGLTFLTQALVFISVGSLADYGGWNAWVVRGFSVASWALEFGFLGVTRADQWRTSMALYIASAVTFWASYVFFNAIFPKLAHDLPEARTAHAERLDGTITDGEYERRISMARSKVMNMSYGWNNVGFTVCCALSLAALAGLHADDSVAQNNWGYSVSVAVCTGFWVLLAVPWFLWEKKRPGPPLPEGDSYLTFGFRQAWFAAREAWTLRQTFAYLVAYFLLADGIGTLITLVAIAQTEIVAFSATQNTYLIMVQGASAGVGVFAAYYLQRWAGVRTKTVLQITNVGCGLLALWGMVGIWTTAVGYHNLWEFWAFNGLYGLALGPQFSYGQAFMAELVPRGREYMFFSLLGIVSKGSAWIGPIVSSAIVDRNGSQWAPFPFVAALILVPTVAIFFISEHKSRQECAEYLSREAKKLRKVAC</sequence>
<keyword evidence="10" id="KW-1185">Reference proteome</keyword>
<keyword evidence="7 8" id="KW-0472">Membrane</keyword>
<dbReference type="Pfam" id="PF11700">
    <property type="entry name" value="ATG22"/>
    <property type="match status" value="1"/>
</dbReference>
<feature type="transmembrane region" description="Helical" evidence="8">
    <location>
        <begin position="360"/>
        <end position="380"/>
    </location>
</feature>
<feature type="transmembrane region" description="Helical" evidence="8">
    <location>
        <begin position="392"/>
        <end position="412"/>
    </location>
</feature>
<keyword evidence="4 8" id="KW-0812">Transmembrane</keyword>
<keyword evidence="3 8" id="KW-0813">Transport</keyword>
<dbReference type="SUPFAM" id="SSF103473">
    <property type="entry name" value="MFS general substrate transporter"/>
    <property type="match status" value="1"/>
</dbReference>
<dbReference type="Gene3D" id="1.20.1250.20">
    <property type="entry name" value="MFS general substrate transporter like domains"/>
    <property type="match status" value="1"/>
</dbReference>
<feature type="transmembrane region" description="Helical" evidence="8">
    <location>
        <begin position="488"/>
        <end position="508"/>
    </location>
</feature>
<dbReference type="PANTHER" id="PTHR23519:SF5">
    <property type="entry name" value="AUTOPHAGY-RELATED PROTEIN"/>
    <property type="match status" value="1"/>
</dbReference>
<dbReference type="InterPro" id="IPR024671">
    <property type="entry name" value="Atg22-like"/>
</dbReference>
<organism evidence="9 10">
    <name type="scientific">Diplogelasinospora grovesii</name>
    <dbReference type="NCBI Taxonomy" id="303347"/>
    <lineage>
        <taxon>Eukaryota</taxon>
        <taxon>Fungi</taxon>
        <taxon>Dikarya</taxon>
        <taxon>Ascomycota</taxon>
        <taxon>Pezizomycotina</taxon>
        <taxon>Sordariomycetes</taxon>
        <taxon>Sordariomycetidae</taxon>
        <taxon>Sordariales</taxon>
        <taxon>Diplogelasinosporaceae</taxon>
        <taxon>Diplogelasinospora</taxon>
    </lineage>
</organism>
<comment type="subcellular location">
    <subcellularLocation>
        <location evidence="1 8">Vacuole membrane</location>
        <topology evidence="1 8">Multi-pass membrane protein</topology>
    </subcellularLocation>
</comment>